<dbReference type="Proteomes" id="UP000422221">
    <property type="component" value="Unassembled WGS sequence"/>
</dbReference>
<proteinExistence type="predicted"/>
<name>A0A7J4XLV0_9BACE</name>
<evidence type="ECO:0000313" key="2">
    <source>
        <dbReference type="Proteomes" id="UP000422221"/>
    </source>
</evidence>
<accession>A0A7J4XLV0</accession>
<dbReference type="EMBL" id="VWMK01000004">
    <property type="protein sequence ID" value="KAA3767939.1"/>
    <property type="molecule type" value="Genomic_DNA"/>
</dbReference>
<reference evidence="1 2" key="1">
    <citation type="journal article" date="2019" name="Nat. Med.">
        <title>A library of human gut bacterial isolates paired with longitudinal multiomics data enables mechanistic microbiome research.</title>
        <authorList>
            <person name="Poyet M."/>
            <person name="Groussin M."/>
            <person name="Gibbons S.M."/>
            <person name="Avila-Pacheco J."/>
            <person name="Jiang X."/>
            <person name="Kearney S.M."/>
            <person name="Perrotta A.R."/>
            <person name="Berdy B."/>
            <person name="Zhao S."/>
            <person name="Lieberman T.D."/>
            <person name="Swanson P.K."/>
            <person name="Smith M."/>
            <person name="Roesemann S."/>
            <person name="Alexander J.E."/>
            <person name="Rich S.A."/>
            <person name="Livny J."/>
            <person name="Vlamakis H."/>
            <person name="Clish C."/>
            <person name="Bullock K."/>
            <person name="Deik A."/>
            <person name="Scott J."/>
            <person name="Pierce K.A."/>
            <person name="Xavier R.J."/>
            <person name="Alm E.J."/>
        </authorList>
    </citation>
    <scope>NUCLEOTIDE SEQUENCE [LARGE SCALE GENOMIC DNA]</scope>
    <source>
        <strain evidence="1 2">BIOML-A10</strain>
    </source>
</reference>
<evidence type="ECO:0000313" key="1">
    <source>
        <dbReference type="EMBL" id="KAA3767939.1"/>
    </source>
</evidence>
<organism evidence="1 2">
    <name type="scientific">Bacteroides salyersiae</name>
    <dbReference type="NCBI Taxonomy" id="291644"/>
    <lineage>
        <taxon>Bacteria</taxon>
        <taxon>Pseudomonadati</taxon>
        <taxon>Bacteroidota</taxon>
        <taxon>Bacteroidia</taxon>
        <taxon>Bacteroidales</taxon>
        <taxon>Bacteroidaceae</taxon>
        <taxon>Bacteroides</taxon>
    </lineage>
</organism>
<gene>
    <name evidence="1" type="ORF">F3F73_05980</name>
</gene>
<sequence>MGKDFKRTPETIELNKKLEIVKIDHDYKFRKSERVGISTSGHCFYIEGKGYVAFEEDGVPYTPSGGINSLQSILNEGGFLYYDCLKFITPIHNIGVQRVPKQIWT</sequence>
<dbReference type="AlphaFoldDB" id="A0A7J4XLV0"/>
<comment type="caution">
    <text evidence="1">The sequence shown here is derived from an EMBL/GenBank/DDBJ whole genome shotgun (WGS) entry which is preliminary data.</text>
</comment>
<protein>
    <submittedName>
        <fullName evidence="1">3-isopropylmalate dehydratase</fullName>
    </submittedName>
</protein>
<dbReference type="RefSeq" id="WP_130058402.1">
    <property type="nucleotide sequence ID" value="NZ_RCXT01000003.1"/>
</dbReference>